<keyword evidence="4 7" id="KW-0812">Transmembrane</keyword>
<feature type="transmembrane region" description="Helical" evidence="7">
    <location>
        <begin position="98"/>
        <end position="119"/>
    </location>
</feature>
<dbReference type="GO" id="GO:0012505">
    <property type="term" value="C:endomembrane system"/>
    <property type="evidence" value="ECO:0007669"/>
    <property type="project" value="UniProtKB-SubCell"/>
</dbReference>
<dbReference type="PANTHER" id="PTHR23514:SF3">
    <property type="entry name" value="BYPASS OF STOP CODON PROTEIN 6"/>
    <property type="match status" value="1"/>
</dbReference>
<evidence type="ECO:0000256" key="1">
    <source>
        <dbReference type="ARBA" id="ARBA00004127"/>
    </source>
</evidence>
<comment type="caution">
    <text evidence="9">The sequence shown here is derived from an EMBL/GenBank/DDBJ whole genome shotgun (WGS) entry which is preliminary data.</text>
</comment>
<dbReference type="SUPFAM" id="SSF103473">
    <property type="entry name" value="MFS general substrate transporter"/>
    <property type="match status" value="1"/>
</dbReference>
<accession>A0A4Q1SHE9</accession>
<evidence type="ECO:0000256" key="3">
    <source>
        <dbReference type="ARBA" id="ARBA00022448"/>
    </source>
</evidence>
<dbReference type="InterPro" id="IPR051788">
    <property type="entry name" value="MFS_Transporter"/>
</dbReference>
<feature type="transmembrane region" description="Helical" evidence="7">
    <location>
        <begin position="326"/>
        <end position="344"/>
    </location>
</feature>
<gene>
    <name evidence="9" type="ORF">ESZ00_01210</name>
</gene>
<dbReference type="PANTHER" id="PTHR23514">
    <property type="entry name" value="BYPASS OF STOP CODON PROTEIN 6"/>
    <property type="match status" value="1"/>
</dbReference>
<dbReference type="GO" id="GO:0016020">
    <property type="term" value="C:membrane"/>
    <property type="evidence" value="ECO:0007669"/>
    <property type="project" value="TreeGrafter"/>
</dbReference>
<evidence type="ECO:0000256" key="4">
    <source>
        <dbReference type="ARBA" id="ARBA00022692"/>
    </source>
</evidence>
<dbReference type="Proteomes" id="UP000290253">
    <property type="component" value="Unassembled WGS sequence"/>
</dbReference>
<dbReference type="InterPro" id="IPR011701">
    <property type="entry name" value="MFS"/>
</dbReference>
<organism evidence="9 10">
    <name type="scientific">Silvibacterium dinghuense</name>
    <dbReference type="NCBI Taxonomy" id="1560006"/>
    <lineage>
        <taxon>Bacteria</taxon>
        <taxon>Pseudomonadati</taxon>
        <taxon>Acidobacteriota</taxon>
        <taxon>Terriglobia</taxon>
        <taxon>Terriglobales</taxon>
        <taxon>Acidobacteriaceae</taxon>
        <taxon>Silvibacterium</taxon>
    </lineage>
</organism>
<evidence type="ECO:0000256" key="6">
    <source>
        <dbReference type="ARBA" id="ARBA00023136"/>
    </source>
</evidence>
<comment type="similarity">
    <text evidence="2">Belongs to the major facilitator superfamily.</text>
</comment>
<dbReference type="OrthoDB" id="119473at2"/>
<dbReference type="GO" id="GO:0022857">
    <property type="term" value="F:transmembrane transporter activity"/>
    <property type="evidence" value="ECO:0007669"/>
    <property type="project" value="InterPro"/>
</dbReference>
<evidence type="ECO:0000313" key="9">
    <source>
        <dbReference type="EMBL" id="RXS96600.1"/>
    </source>
</evidence>
<feature type="transmembrane region" description="Helical" evidence="7">
    <location>
        <begin position="293"/>
        <end position="314"/>
    </location>
</feature>
<evidence type="ECO:0000256" key="7">
    <source>
        <dbReference type="SAM" id="Phobius"/>
    </source>
</evidence>
<dbReference type="Gene3D" id="1.20.1250.20">
    <property type="entry name" value="MFS general substrate transporter like domains"/>
    <property type="match status" value="2"/>
</dbReference>
<feature type="transmembrane region" description="Helical" evidence="7">
    <location>
        <begin position="356"/>
        <end position="374"/>
    </location>
</feature>
<feature type="transmembrane region" description="Helical" evidence="7">
    <location>
        <begin position="75"/>
        <end position="92"/>
    </location>
</feature>
<protein>
    <submittedName>
        <fullName evidence="9">MFS transporter</fullName>
    </submittedName>
</protein>
<evidence type="ECO:0000256" key="2">
    <source>
        <dbReference type="ARBA" id="ARBA00008335"/>
    </source>
</evidence>
<feature type="transmembrane region" description="Helical" evidence="7">
    <location>
        <begin position="232"/>
        <end position="256"/>
    </location>
</feature>
<feature type="transmembrane region" description="Helical" evidence="7">
    <location>
        <begin position="48"/>
        <end position="68"/>
    </location>
</feature>
<keyword evidence="5 7" id="KW-1133">Transmembrane helix</keyword>
<feature type="transmembrane region" description="Helical" evidence="7">
    <location>
        <begin position="158"/>
        <end position="178"/>
    </location>
</feature>
<evidence type="ECO:0000256" key="5">
    <source>
        <dbReference type="ARBA" id="ARBA00022989"/>
    </source>
</evidence>
<feature type="transmembrane region" description="Helical" evidence="7">
    <location>
        <begin position="12"/>
        <end position="36"/>
    </location>
</feature>
<dbReference type="AlphaFoldDB" id="A0A4Q1SHE9"/>
<proteinExistence type="inferred from homology"/>
<sequence>MSSRKPVYRFESLPAAPFYAGLILSGLATVLLGPILPAISVRWNLTDAQSGALFTAQFIGAVLGSIVSSYRRRHSVVFGHMAIALGLAGLAINNYFAAFAALVIMGTGIGAAVTATNLIFGTEYPEMRGRLLTRTNLCWGLGAVSAPQFAAWAEHHGALRLFLLAIAMATFAVSLWLSPMLRGALSFRTRQNIPTRDNLTAPLFVLFSAILFLYVGGETAIAGWISTYMHRFAGLTVATSSLIVGIFWLSIVAGRLLAPILLRLMPEFALLIVSILAAILGLLPLLARHSLGFAIGSIVITGMGCASIFPLATSRLLARVGRSQRSGWIFAICGSGGAVLPWSMGMLSERSGSLRTAFLIPLGAMLAILTCALLERTLPESPPQTDFPQQ</sequence>
<reference evidence="9 10" key="1">
    <citation type="journal article" date="2016" name="Int. J. Syst. Evol. Microbiol.">
        <title>Acidipila dinghuensis sp. nov., an acidobacterium isolated from forest soil.</title>
        <authorList>
            <person name="Jiang Y.W."/>
            <person name="Wang J."/>
            <person name="Chen M.H."/>
            <person name="Lv Y.Y."/>
            <person name="Qiu L.H."/>
        </authorList>
    </citation>
    <scope>NUCLEOTIDE SEQUENCE [LARGE SCALE GENOMIC DNA]</scope>
    <source>
        <strain evidence="9 10">DHOF10</strain>
    </source>
</reference>
<name>A0A4Q1SHE9_9BACT</name>
<dbReference type="Pfam" id="PF07690">
    <property type="entry name" value="MFS_1"/>
    <property type="match status" value="1"/>
</dbReference>
<dbReference type="InterPro" id="IPR020846">
    <property type="entry name" value="MFS_dom"/>
</dbReference>
<keyword evidence="10" id="KW-1185">Reference proteome</keyword>
<feature type="domain" description="Major facilitator superfamily (MFS) profile" evidence="8">
    <location>
        <begin position="204"/>
        <end position="390"/>
    </location>
</feature>
<dbReference type="PROSITE" id="PS50850">
    <property type="entry name" value="MFS"/>
    <property type="match status" value="1"/>
</dbReference>
<keyword evidence="6 7" id="KW-0472">Membrane</keyword>
<feature type="transmembrane region" description="Helical" evidence="7">
    <location>
        <begin position="268"/>
        <end position="287"/>
    </location>
</feature>
<feature type="transmembrane region" description="Helical" evidence="7">
    <location>
        <begin position="199"/>
        <end position="226"/>
    </location>
</feature>
<evidence type="ECO:0000259" key="8">
    <source>
        <dbReference type="PROSITE" id="PS50850"/>
    </source>
</evidence>
<dbReference type="InterPro" id="IPR036259">
    <property type="entry name" value="MFS_trans_sf"/>
</dbReference>
<evidence type="ECO:0000313" key="10">
    <source>
        <dbReference type="Proteomes" id="UP000290253"/>
    </source>
</evidence>
<dbReference type="EMBL" id="SDMK01000001">
    <property type="protein sequence ID" value="RXS96600.1"/>
    <property type="molecule type" value="Genomic_DNA"/>
</dbReference>
<comment type="subcellular location">
    <subcellularLocation>
        <location evidence="1">Endomembrane system</location>
        <topology evidence="1">Multi-pass membrane protein</topology>
    </subcellularLocation>
</comment>
<dbReference type="RefSeq" id="WP_129206350.1">
    <property type="nucleotide sequence ID" value="NZ_BMGU01000001.1"/>
</dbReference>
<keyword evidence="3" id="KW-0813">Transport</keyword>